<dbReference type="OrthoDB" id="2374094at2"/>
<dbReference type="SUPFAM" id="SSF46785">
    <property type="entry name" value="Winged helix' DNA-binding domain"/>
    <property type="match status" value="1"/>
</dbReference>
<reference evidence="4" key="1">
    <citation type="journal article" date="2015" name="Chem. Biol.">
        <title>Structure, bioactivity, and resistance mechanism of streptomonomicin, an unusual lasso Peptide from an understudied halophilic actinomycete.</title>
        <authorList>
            <person name="Metelev M."/>
            <person name="Tietz J.I."/>
            <person name="Melby J.O."/>
            <person name="Blair P.M."/>
            <person name="Zhu L."/>
            <person name="Livnat I."/>
            <person name="Severinov K."/>
            <person name="Mitchell D.A."/>
        </authorList>
    </citation>
    <scope>NUCLEOTIDE SEQUENCE [LARGE SCALE GENOMIC DNA]</scope>
    <source>
        <strain evidence="4">YIM 90003</strain>
    </source>
</reference>
<dbReference type="EMBL" id="JROO01000020">
    <property type="protein sequence ID" value="KIH98759.1"/>
    <property type="molecule type" value="Genomic_DNA"/>
</dbReference>
<evidence type="ECO:0000259" key="2">
    <source>
        <dbReference type="Pfam" id="PF03551"/>
    </source>
</evidence>
<dbReference type="Pfam" id="PF03551">
    <property type="entry name" value="PadR"/>
    <property type="match status" value="1"/>
</dbReference>
<keyword evidence="4" id="KW-1185">Reference proteome</keyword>
<feature type="region of interest" description="Disordered" evidence="1">
    <location>
        <begin position="184"/>
        <end position="209"/>
    </location>
</feature>
<dbReference type="AlphaFoldDB" id="A0A0C2FHK3"/>
<name>A0A0C2FHK3_9ACTN</name>
<dbReference type="InterPro" id="IPR036388">
    <property type="entry name" value="WH-like_DNA-bd_sf"/>
</dbReference>
<dbReference type="InterPro" id="IPR036390">
    <property type="entry name" value="WH_DNA-bd_sf"/>
</dbReference>
<protein>
    <submittedName>
        <fullName evidence="3">PadR family transcriptional regulator</fullName>
    </submittedName>
</protein>
<dbReference type="STRING" id="183763.LP52_11565"/>
<evidence type="ECO:0000256" key="1">
    <source>
        <dbReference type="SAM" id="MobiDB-lite"/>
    </source>
</evidence>
<dbReference type="InterPro" id="IPR052509">
    <property type="entry name" value="Metal_resp_DNA-bind_regulator"/>
</dbReference>
<comment type="caution">
    <text evidence="3">The sequence shown here is derived from an EMBL/GenBank/DDBJ whole genome shotgun (WGS) entry which is preliminary data.</text>
</comment>
<evidence type="ECO:0000313" key="4">
    <source>
        <dbReference type="Proteomes" id="UP000031675"/>
    </source>
</evidence>
<organism evidence="3 4">
    <name type="scientific">Streptomonospora alba</name>
    <dbReference type="NCBI Taxonomy" id="183763"/>
    <lineage>
        <taxon>Bacteria</taxon>
        <taxon>Bacillati</taxon>
        <taxon>Actinomycetota</taxon>
        <taxon>Actinomycetes</taxon>
        <taxon>Streptosporangiales</taxon>
        <taxon>Nocardiopsidaceae</taxon>
        <taxon>Streptomonospora</taxon>
    </lineage>
</organism>
<sequence>MSAGRARVLELAVLGHLAEASMHGYELRKRLNADLGAFHAFSYGSLYPCLKSMLHRDLVTSSAPGEGGGARGRRSRIVYRLTERGRDRLHELLSESTPAATDDECFGVHFTLFGRTAAEVRLRILDGRRTRLLERLSVLRERLSGQLQDPYTVELNRHRAAAIESEIDWLDALIRQERRCAERSASSDASIGGSAPPGVGAPPHTDNRH</sequence>
<dbReference type="Gene3D" id="1.10.10.10">
    <property type="entry name" value="Winged helix-like DNA-binding domain superfamily/Winged helix DNA-binding domain"/>
    <property type="match status" value="1"/>
</dbReference>
<dbReference type="InterPro" id="IPR005149">
    <property type="entry name" value="Tscrpt_reg_PadR_N"/>
</dbReference>
<dbReference type="Proteomes" id="UP000031675">
    <property type="component" value="Unassembled WGS sequence"/>
</dbReference>
<dbReference type="RefSeq" id="WP_040273175.1">
    <property type="nucleotide sequence ID" value="NZ_JROO01000020.1"/>
</dbReference>
<accession>A0A0C2FHK3</accession>
<dbReference type="PANTHER" id="PTHR33169:SF26">
    <property type="entry name" value="CONSERVED PROTEIN"/>
    <property type="match status" value="1"/>
</dbReference>
<evidence type="ECO:0000313" key="3">
    <source>
        <dbReference type="EMBL" id="KIH98759.1"/>
    </source>
</evidence>
<dbReference type="PANTHER" id="PTHR33169">
    <property type="entry name" value="PADR-FAMILY TRANSCRIPTIONAL REGULATOR"/>
    <property type="match status" value="1"/>
</dbReference>
<feature type="compositionally biased region" description="Low complexity" evidence="1">
    <location>
        <begin position="184"/>
        <end position="203"/>
    </location>
</feature>
<feature type="domain" description="Transcription regulator PadR N-terminal" evidence="2">
    <location>
        <begin position="13"/>
        <end position="91"/>
    </location>
</feature>
<proteinExistence type="predicted"/>
<gene>
    <name evidence="3" type="ORF">LP52_11565</name>
</gene>